<dbReference type="InterPro" id="IPR017441">
    <property type="entry name" value="Protein_kinase_ATP_BS"/>
</dbReference>
<dbReference type="InterPro" id="IPR008271">
    <property type="entry name" value="Ser/Thr_kinase_AS"/>
</dbReference>
<dbReference type="Gene3D" id="3.30.200.20">
    <property type="entry name" value="Phosphorylase Kinase, domain 1"/>
    <property type="match status" value="1"/>
</dbReference>
<dbReference type="InterPro" id="IPR011009">
    <property type="entry name" value="Kinase-like_dom_sf"/>
</dbReference>
<dbReference type="InterPro" id="IPR016135">
    <property type="entry name" value="UBQ-conjugating_enzyme/RWD"/>
</dbReference>
<proteinExistence type="inferred from homology"/>
<dbReference type="PANTHER" id="PTHR11042:SF136">
    <property type="entry name" value="EIF-2-ALPHA KINASE GCN2"/>
    <property type="match status" value="1"/>
</dbReference>
<organism evidence="15 16">
    <name type="scientific">Caenorhabditis angaria</name>
    <dbReference type="NCBI Taxonomy" id="860376"/>
    <lineage>
        <taxon>Eukaryota</taxon>
        <taxon>Metazoa</taxon>
        <taxon>Ecdysozoa</taxon>
        <taxon>Nematoda</taxon>
        <taxon>Chromadorea</taxon>
        <taxon>Rhabditida</taxon>
        <taxon>Rhabditina</taxon>
        <taxon>Rhabditomorpha</taxon>
        <taxon>Rhabditoidea</taxon>
        <taxon>Rhabditidae</taxon>
        <taxon>Peloderinae</taxon>
        <taxon>Caenorhabditis</taxon>
    </lineage>
</organism>
<dbReference type="SUPFAM" id="SSF56112">
    <property type="entry name" value="Protein kinase-like (PK-like)"/>
    <property type="match status" value="2"/>
</dbReference>
<dbReference type="GO" id="GO:0005634">
    <property type="term" value="C:nucleus"/>
    <property type="evidence" value="ECO:0007669"/>
    <property type="project" value="TreeGrafter"/>
</dbReference>
<dbReference type="GO" id="GO:0005829">
    <property type="term" value="C:cytosol"/>
    <property type="evidence" value="ECO:0007669"/>
    <property type="project" value="TreeGrafter"/>
</dbReference>
<gene>
    <name evidence="15" type="ORF">CAMP_LOCUS3462</name>
</gene>
<feature type="coiled-coil region" evidence="11">
    <location>
        <begin position="146"/>
        <end position="173"/>
    </location>
</feature>
<accession>A0A9P1I980</accession>
<comment type="catalytic activity">
    <reaction evidence="9">
        <text>L-seryl-[protein] + ATP = O-phospho-L-seryl-[protein] + ADP + H(+)</text>
        <dbReference type="Rhea" id="RHEA:17989"/>
        <dbReference type="Rhea" id="RHEA-COMP:9863"/>
        <dbReference type="Rhea" id="RHEA-COMP:11604"/>
        <dbReference type="ChEBI" id="CHEBI:15378"/>
        <dbReference type="ChEBI" id="CHEBI:29999"/>
        <dbReference type="ChEBI" id="CHEBI:30616"/>
        <dbReference type="ChEBI" id="CHEBI:83421"/>
        <dbReference type="ChEBI" id="CHEBI:456216"/>
        <dbReference type="EC" id="2.7.11.1"/>
    </reaction>
</comment>
<dbReference type="Gene3D" id="3.10.110.10">
    <property type="entry name" value="Ubiquitin Conjugating Enzyme"/>
    <property type="match status" value="1"/>
</dbReference>
<dbReference type="FunFam" id="3.10.110.10:FF:000050">
    <property type="entry name" value="eIF-2-alpha kinase GCN2"/>
    <property type="match status" value="1"/>
</dbReference>
<dbReference type="Pfam" id="PF05773">
    <property type="entry name" value="RWD"/>
    <property type="match status" value="1"/>
</dbReference>
<evidence type="ECO:0000256" key="6">
    <source>
        <dbReference type="ARBA" id="ARBA00022840"/>
    </source>
</evidence>
<dbReference type="EC" id="2.7.11.1" evidence="1"/>
<evidence type="ECO:0000256" key="12">
    <source>
        <dbReference type="SAM" id="MobiDB-lite"/>
    </source>
</evidence>
<keyword evidence="4 10" id="KW-0547">Nucleotide-binding</keyword>
<feature type="compositionally biased region" description="Polar residues" evidence="12">
    <location>
        <begin position="644"/>
        <end position="659"/>
    </location>
</feature>
<feature type="compositionally biased region" description="Basic and acidic residues" evidence="12">
    <location>
        <begin position="743"/>
        <end position="753"/>
    </location>
</feature>
<keyword evidence="5" id="KW-0418">Kinase</keyword>
<keyword evidence="2" id="KW-0723">Serine/threonine-protein kinase</keyword>
<feature type="domain" description="RWD" evidence="14">
    <location>
        <begin position="12"/>
        <end position="128"/>
    </location>
</feature>
<dbReference type="GO" id="GO:1990625">
    <property type="term" value="P:negative regulation of cytoplasmic translational initiation in response to stress"/>
    <property type="evidence" value="ECO:0007669"/>
    <property type="project" value="TreeGrafter"/>
</dbReference>
<evidence type="ECO:0000256" key="10">
    <source>
        <dbReference type="PROSITE-ProRule" id="PRU10141"/>
    </source>
</evidence>
<dbReference type="SUPFAM" id="SSF54495">
    <property type="entry name" value="UBC-like"/>
    <property type="match status" value="1"/>
</dbReference>
<dbReference type="PANTHER" id="PTHR11042">
    <property type="entry name" value="EUKARYOTIC TRANSLATION INITIATION FACTOR 2-ALPHA KINASE EIF2-ALPHA KINASE -RELATED"/>
    <property type="match status" value="1"/>
</dbReference>
<dbReference type="CDD" id="cd23823">
    <property type="entry name" value="RWD_GCN2"/>
    <property type="match status" value="1"/>
</dbReference>
<evidence type="ECO:0000256" key="5">
    <source>
        <dbReference type="ARBA" id="ARBA00022777"/>
    </source>
</evidence>
<keyword evidence="16" id="KW-1185">Reference proteome</keyword>
<feature type="compositionally biased region" description="Polar residues" evidence="12">
    <location>
        <begin position="667"/>
        <end position="683"/>
    </location>
</feature>
<evidence type="ECO:0000256" key="11">
    <source>
        <dbReference type="SAM" id="Coils"/>
    </source>
</evidence>
<comment type="catalytic activity">
    <reaction evidence="8">
        <text>L-threonyl-[protein] + ATP = O-phospho-L-threonyl-[protein] + ADP + H(+)</text>
        <dbReference type="Rhea" id="RHEA:46608"/>
        <dbReference type="Rhea" id="RHEA-COMP:11060"/>
        <dbReference type="Rhea" id="RHEA-COMP:11605"/>
        <dbReference type="ChEBI" id="CHEBI:15378"/>
        <dbReference type="ChEBI" id="CHEBI:30013"/>
        <dbReference type="ChEBI" id="CHEBI:30616"/>
        <dbReference type="ChEBI" id="CHEBI:61977"/>
        <dbReference type="ChEBI" id="CHEBI:456216"/>
        <dbReference type="EC" id="2.7.11.1"/>
    </reaction>
</comment>
<dbReference type="SUPFAM" id="SSF55681">
    <property type="entry name" value="Class II aaRS and biotin synthetases"/>
    <property type="match status" value="1"/>
</dbReference>
<feature type="region of interest" description="Disordered" evidence="12">
    <location>
        <begin position="733"/>
        <end position="762"/>
    </location>
</feature>
<evidence type="ECO:0000256" key="8">
    <source>
        <dbReference type="ARBA" id="ARBA00047899"/>
    </source>
</evidence>
<dbReference type="EMBL" id="CANHGI010000002">
    <property type="protein sequence ID" value="CAI5440825.1"/>
    <property type="molecule type" value="Genomic_DNA"/>
</dbReference>
<evidence type="ECO:0000259" key="14">
    <source>
        <dbReference type="PROSITE" id="PS50908"/>
    </source>
</evidence>
<dbReference type="InterPro" id="IPR045864">
    <property type="entry name" value="aa-tRNA-synth_II/BPL/LPL"/>
</dbReference>
<dbReference type="PROSITE" id="PS00107">
    <property type="entry name" value="PROTEIN_KINASE_ATP"/>
    <property type="match status" value="1"/>
</dbReference>
<feature type="compositionally biased region" description="Basic residues" evidence="12">
    <location>
        <begin position="585"/>
        <end position="601"/>
    </location>
</feature>
<protein>
    <recommendedName>
        <fullName evidence="1">non-specific serine/threonine protein kinase</fullName>
        <ecNumber evidence="1">2.7.11.1</ecNumber>
    </recommendedName>
</protein>
<reference evidence="15" key="1">
    <citation type="submission" date="2022-11" db="EMBL/GenBank/DDBJ databases">
        <authorList>
            <person name="Kikuchi T."/>
        </authorList>
    </citation>
    <scope>NUCLEOTIDE SEQUENCE</scope>
    <source>
        <strain evidence="15">PS1010</strain>
    </source>
</reference>
<dbReference type="GO" id="GO:0004694">
    <property type="term" value="F:eukaryotic translation initiation factor 2alpha kinase activity"/>
    <property type="evidence" value="ECO:0007669"/>
    <property type="project" value="TreeGrafter"/>
</dbReference>
<comment type="similarity">
    <text evidence="7">Belongs to the protein kinase superfamily. Ser/Thr protein kinase family. GCN2 subfamily.</text>
</comment>
<dbReference type="PROSITE" id="PS50011">
    <property type="entry name" value="PROTEIN_KINASE_DOM"/>
    <property type="match status" value="1"/>
</dbReference>
<evidence type="ECO:0000256" key="2">
    <source>
        <dbReference type="ARBA" id="ARBA00022527"/>
    </source>
</evidence>
<keyword evidence="3" id="KW-0808">Transferase</keyword>
<dbReference type="InterPro" id="IPR000719">
    <property type="entry name" value="Prot_kinase_dom"/>
</dbReference>
<evidence type="ECO:0000256" key="7">
    <source>
        <dbReference type="ARBA" id="ARBA00037982"/>
    </source>
</evidence>
<keyword evidence="11" id="KW-0175">Coiled coil</keyword>
<keyword evidence="6 10" id="KW-0067">ATP-binding</keyword>
<feature type="compositionally biased region" description="Acidic residues" evidence="12">
    <location>
        <begin position="692"/>
        <end position="714"/>
    </location>
</feature>
<evidence type="ECO:0000256" key="9">
    <source>
        <dbReference type="ARBA" id="ARBA00048679"/>
    </source>
</evidence>
<sequence>MSEEERQSLQDDEKLVIESIFCEDAVFAQQKWKVWHPLEVTIHLKPPESCSTEPSTEKRREVSVDLHVACSREYPTRPPNLEIRNIKGISLDTSRSLLELLKEKAKQLVGNAMIMDLCDSVKDFLARQDNRAVLSFHETMMRTKENAAVEINRKRLDSERRELELVAEEQERIAVERQLGRQEILLKDHRMEGECRMIGGRRVVVLANIPIRDRKLHNFCKEWMGFWDNSQLLISEWTFRHTLGRNASDAKKRDFEPFVRKLEETCEELNSLCKFDKPDPNLVEYSFIHVQKTAVTPTNLFVQIFVGQKIYPDEQNMLDAYQMVATNCSLVRRLAAQAVCGLRYLHEQQLSHSALSMCSVWLREHVFRFSDFATLHAFLNLCQLFNDLVAGKSAEQLLEDEKPKRRDLFQLGTLLDELLIEARSSEYSRVPSPEISGASLAKFIAKCQEAKNIDQLVDDQFLNHDVPISGDFSDDLIFTSCGGAMGQQSRVMKEFVVIRMLGKGGFGDVLLARNKMDSMDYAVKRIPLNAGNERLNRRIKKEAKLFAKLNHPNVVRYFSAWAEDLTPIDSQSDTDSECAVPIPGKPKKPTKKSTTKPRKKAGRESISEDPGDSLLPPQLRAIEREAAKAAKNRLKVVETSEWSTSYRAANHQSSSQTSGSDEEIENENVQTANKVQTLFSPSNGGLACGGGDDLDNFWDDSEKEEDEEEEEETGESSIFEKLKTSESDSVDIVFGEGSSSSKFPEKSEIEESPPKPSKPSAKEKLFSPKVLIIQMEYCEKGTLRQLIDEEKLINNQEVCWRIFSEILCGLQYIHMQGMIHRDIKPLNIFLNSQQNVKIGDFGLATKDFIRDRKRDKAAEKSTSFEKEKGVVDQTRDIGTQLYMAPELFLEQEKGKLYTSKIDVFSCGVVLFEMFYRPLLPGMERISTIEALKKYATLPVDFGTNLTTARKTIEWMLKTNPDERPTVDQLLNDENLPMNKGEDAQFQKQFQRIIKKRGSRQHNWIINQIFNEEIPVAVNYCYDAEICKERFANNREQIIENLREEFGNILKSHAYELMHMHTMTLCSTARASAPVRIRPVEFMDKSGTTVALPIDLRQNFVRFCARNAINRLKRYNFGRVYWADDSRGTTHPQERWECSVDSIGLRSASISLDAEILLTACQLISTSLKGLKMTLRIGHIQLIDTALRHLKVSDDFRGDVLNILHCFSTSDKTLQFPEKIRQLGELIGVKSATSLLHCLPSEPSLVKFAESLRHLLKSRDEPIRDAATRCIKELSDIFEVFKIAAGEEITSKFNVVFDAATSYRPRTFGDGLVFQIVVEVPNLSKRANLTAKHVAVLAGGRYDSILLRERHPGDIVPSFPRCLTGFAILMDVVAQIRRRVGIRENKKGCVTVICSLTQTDGNLMLAEKFRLAKLLWSNNLAADVLHEPVESTNQLAEHCQKMSISHLLTVCNPCSEILVSSHQKVLGRMSMEAAVKTVCRAAAEHEDYLRLAPLATLPPINNDQMVDEANEKINTTATTPLAPSKSASQILSASNATKSKFAMTTISMAFVERTGKRDKKRIDSQVQSHIADEIQIFDGKTKIEVIACDVSRELIKKIAGEITRQSTGQEIDVIFDQLSRQNHGRAANENLDALCTQLRQTLTQSSTTAPRVFVSSEIANYEKELDKLCTFQNCYMKCMEPVVKEMCQIESESTSAIEIVELYIEWHADDISDWHSITGNEKNLPNSCGDLVKNRGAKLENDPILQQLIDEK</sequence>
<dbReference type="GO" id="GO:0009893">
    <property type="term" value="P:positive regulation of metabolic process"/>
    <property type="evidence" value="ECO:0007669"/>
    <property type="project" value="UniProtKB-ARBA"/>
</dbReference>
<dbReference type="Pfam" id="PF13393">
    <property type="entry name" value="tRNA-synt_His"/>
    <property type="match status" value="1"/>
</dbReference>
<name>A0A9P1I980_9PELO</name>
<feature type="binding site" evidence="10">
    <location>
        <position position="524"/>
    </location>
    <ligand>
        <name>ATP</name>
        <dbReference type="ChEBI" id="CHEBI:30616"/>
    </ligand>
</feature>
<evidence type="ECO:0000256" key="1">
    <source>
        <dbReference type="ARBA" id="ARBA00012513"/>
    </source>
</evidence>
<dbReference type="Gene3D" id="3.30.930.10">
    <property type="entry name" value="Bira Bifunctional Protein, Domain 2"/>
    <property type="match status" value="1"/>
</dbReference>
<feature type="domain" description="Protein kinase" evidence="13">
    <location>
        <begin position="495"/>
        <end position="975"/>
    </location>
</feature>
<feature type="region of interest" description="Disordered" evidence="12">
    <location>
        <begin position="570"/>
        <end position="617"/>
    </location>
</feature>
<dbReference type="Pfam" id="PF00069">
    <property type="entry name" value="Pkinase"/>
    <property type="match status" value="2"/>
</dbReference>
<evidence type="ECO:0000256" key="3">
    <source>
        <dbReference type="ARBA" id="ARBA00022679"/>
    </source>
</evidence>
<feature type="region of interest" description="Disordered" evidence="12">
    <location>
        <begin position="644"/>
        <end position="721"/>
    </location>
</feature>
<dbReference type="OrthoDB" id="5915312at2759"/>
<dbReference type="Gene3D" id="1.10.510.10">
    <property type="entry name" value="Transferase(Phosphotransferase) domain 1"/>
    <property type="match status" value="1"/>
</dbReference>
<dbReference type="GO" id="GO:0005524">
    <property type="term" value="F:ATP binding"/>
    <property type="evidence" value="ECO:0007669"/>
    <property type="project" value="UniProtKB-UniRule"/>
</dbReference>
<dbReference type="InterPro" id="IPR006575">
    <property type="entry name" value="RWD_dom"/>
</dbReference>
<evidence type="ECO:0000313" key="15">
    <source>
        <dbReference type="EMBL" id="CAI5440825.1"/>
    </source>
</evidence>
<dbReference type="PROSITE" id="PS50908">
    <property type="entry name" value="RWD"/>
    <property type="match status" value="1"/>
</dbReference>
<dbReference type="InterPro" id="IPR041715">
    <property type="entry name" value="HisRS-like_core"/>
</dbReference>
<dbReference type="InterPro" id="IPR050339">
    <property type="entry name" value="CC_SR_Kinase"/>
</dbReference>
<dbReference type="SMART" id="SM00591">
    <property type="entry name" value="RWD"/>
    <property type="match status" value="1"/>
</dbReference>
<dbReference type="SMART" id="SM00220">
    <property type="entry name" value="S_TKc"/>
    <property type="match status" value="1"/>
</dbReference>
<evidence type="ECO:0000313" key="16">
    <source>
        <dbReference type="Proteomes" id="UP001152747"/>
    </source>
</evidence>
<evidence type="ECO:0000256" key="4">
    <source>
        <dbReference type="ARBA" id="ARBA00022741"/>
    </source>
</evidence>
<comment type="caution">
    <text evidence="15">The sequence shown here is derived from an EMBL/GenBank/DDBJ whole genome shotgun (WGS) entry which is preliminary data.</text>
</comment>
<dbReference type="Proteomes" id="UP001152747">
    <property type="component" value="Unassembled WGS sequence"/>
</dbReference>
<evidence type="ECO:0000259" key="13">
    <source>
        <dbReference type="PROSITE" id="PS50011"/>
    </source>
</evidence>
<dbReference type="PROSITE" id="PS00108">
    <property type="entry name" value="PROTEIN_KINASE_ST"/>
    <property type="match status" value="1"/>
</dbReference>